<name>A0A9N9S0F8_9DIPT</name>
<evidence type="ECO:0000313" key="2">
    <source>
        <dbReference type="EMBL" id="CAG9808484.1"/>
    </source>
</evidence>
<dbReference type="EMBL" id="OU895879">
    <property type="protein sequence ID" value="CAG9808484.1"/>
    <property type="molecule type" value="Genomic_DNA"/>
</dbReference>
<feature type="chain" id="PRO_5040233091" evidence="1">
    <location>
        <begin position="20"/>
        <end position="196"/>
    </location>
</feature>
<accession>A0A9N9S0F8</accession>
<protein>
    <submittedName>
        <fullName evidence="2">Uncharacterized protein</fullName>
    </submittedName>
</protein>
<keyword evidence="1" id="KW-0732">Signal</keyword>
<dbReference type="AlphaFoldDB" id="A0A9N9S0F8"/>
<organism evidence="2 3">
    <name type="scientific">Chironomus riparius</name>
    <dbReference type="NCBI Taxonomy" id="315576"/>
    <lineage>
        <taxon>Eukaryota</taxon>
        <taxon>Metazoa</taxon>
        <taxon>Ecdysozoa</taxon>
        <taxon>Arthropoda</taxon>
        <taxon>Hexapoda</taxon>
        <taxon>Insecta</taxon>
        <taxon>Pterygota</taxon>
        <taxon>Neoptera</taxon>
        <taxon>Endopterygota</taxon>
        <taxon>Diptera</taxon>
        <taxon>Nematocera</taxon>
        <taxon>Chironomoidea</taxon>
        <taxon>Chironomidae</taxon>
        <taxon>Chironominae</taxon>
        <taxon>Chironomus</taxon>
    </lineage>
</organism>
<proteinExistence type="predicted"/>
<evidence type="ECO:0000313" key="3">
    <source>
        <dbReference type="Proteomes" id="UP001153620"/>
    </source>
</evidence>
<gene>
    <name evidence="2" type="ORF">CHIRRI_LOCUS11323</name>
</gene>
<reference evidence="2" key="2">
    <citation type="submission" date="2022-10" db="EMBL/GenBank/DDBJ databases">
        <authorList>
            <consortium name="ENA_rothamsted_submissions"/>
            <consortium name="culmorum"/>
            <person name="King R."/>
        </authorList>
    </citation>
    <scope>NUCLEOTIDE SEQUENCE</scope>
</reference>
<feature type="signal peptide" evidence="1">
    <location>
        <begin position="1"/>
        <end position="19"/>
    </location>
</feature>
<reference evidence="2" key="1">
    <citation type="submission" date="2022-01" db="EMBL/GenBank/DDBJ databases">
        <authorList>
            <person name="King R."/>
        </authorList>
    </citation>
    <scope>NUCLEOTIDE SEQUENCE</scope>
</reference>
<evidence type="ECO:0000256" key="1">
    <source>
        <dbReference type="SAM" id="SignalP"/>
    </source>
</evidence>
<keyword evidence="3" id="KW-1185">Reference proteome</keyword>
<sequence>MSFLLFLIFVLIAISLCQSELNTRKGKHNFDFNDTYCPQCRTRVNKDKTKTFLDIRKKFTEYFSGDEDCGKTEERELKFEICPDYDYSDYIFNATWSSSCMCAERDQRMIITLDDQSNLFCCAPNCPKIESRGFFIPILQGFIVWGISFILERFVFDIKQDTCCYETSTSAVTTLKTTKSTIESTTLPSIDPCEEF</sequence>
<dbReference type="Proteomes" id="UP001153620">
    <property type="component" value="Chromosome 3"/>
</dbReference>